<feature type="domain" description="Methyltransferase small" evidence="3">
    <location>
        <begin position="29"/>
        <end position="171"/>
    </location>
</feature>
<accession>A0ABP5G269</accession>
<gene>
    <name evidence="4" type="ORF">GCM10009720_17400</name>
</gene>
<dbReference type="InterPro" id="IPR046977">
    <property type="entry name" value="RsmC/RlmG"/>
</dbReference>
<dbReference type="PANTHER" id="PTHR47816">
    <property type="entry name" value="RIBOSOMAL RNA SMALL SUBUNIT METHYLTRANSFERASE C"/>
    <property type="match status" value="1"/>
</dbReference>
<dbReference type="SUPFAM" id="SSF53335">
    <property type="entry name" value="S-adenosyl-L-methionine-dependent methyltransferases"/>
    <property type="match status" value="1"/>
</dbReference>
<keyword evidence="2" id="KW-0808">Transferase</keyword>
<sequence>MNDHYFSAAPIGQARRRVVEVKLAGEDFEVETAGSIFSPDGLDRGTAVLLDNVPHPPTAGEFLDIGSGWGPVALTMGLLAPDARVTAIEVNERAASLTASNAARLGVDNITVQHPDEVPEDARFDVIWSNPPIRIGKQALHEILSRWLPVLNHGGHAWLVVAKKLGADSLMPWIAKMLDEHSPGEFTVRRPATDKGFRILHIERA</sequence>
<evidence type="ECO:0000313" key="5">
    <source>
        <dbReference type="Proteomes" id="UP001501461"/>
    </source>
</evidence>
<dbReference type="GO" id="GO:0008168">
    <property type="term" value="F:methyltransferase activity"/>
    <property type="evidence" value="ECO:0007669"/>
    <property type="project" value="UniProtKB-KW"/>
</dbReference>
<dbReference type="GO" id="GO:0032259">
    <property type="term" value="P:methylation"/>
    <property type="evidence" value="ECO:0007669"/>
    <property type="project" value="UniProtKB-KW"/>
</dbReference>
<dbReference type="Pfam" id="PF05175">
    <property type="entry name" value="MTS"/>
    <property type="match status" value="1"/>
</dbReference>
<dbReference type="Proteomes" id="UP001501461">
    <property type="component" value="Unassembled WGS sequence"/>
</dbReference>
<dbReference type="Gene3D" id="3.40.50.150">
    <property type="entry name" value="Vaccinia Virus protein VP39"/>
    <property type="match status" value="1"/>
</dbReference>
<organism evidence="4 5">
    <name type="scientific">Yaniella flava</name>
    <dbReference type="NCBI Taxonomy" id="287930"/>
    <lineage>
        <taxon>Bacteria</taxon>
        <taxon>Bacillati</taxon>
        <taxon>Actinomycetota</taxon>
        <taxon>Actinomycetes</taxon>
        <taxon>Micrococcales</taxon>
        <taxon>Micrococcaceae</taxon>
        <taxon>Yaniella</taxon>
    </lineage>
</organism>
<keyword evidence="1 4" id="KW-0489">Methyltransferase</keyword>
<reference evidence="5" key="1">
    <citation type="journal article" date="2019" name="Int. J. Syst. Evol. Microbiol.">
        <title>The Global Catalogue of Microorganisms (GCM) 10K type strain sequencing project: providing services to taxonomists for standard genome sequencing and annotation.</title>
        <authorList>
            <consortium name="The Broad Institute Genomics Platform"/>
            <consortium name="The Broad Institute Genome Sequencing Center for Infectious Disease"/>
            <person name="Wu L."/>
            <person name="Ma J."/>
        </authorList>
    </citation>
    <scope>NUCLEOTIDE SEQUENCE [LARGE SCALE GENOMIC DNA]</scope>
    <source>
        <strain evidence="5">JCM 13595</strain>
    </source>
</reference>
<evidence type="ECO:0000259" key="3">
    <source>
        <dbReference type="Pfam" id="PF05175"/>
    </source>
</evidence>
<evidence type="ECO:0000256" key="2">
    <source>
        <dbReference type="ARBA" id="ARBA00022679"/>
    </source>
</evidence>
<dbReference type="PANTHER" id="PTHR47816:SF4">
    <property type="entry name" value="RIBOSOMAL RNA SMALL SUBUNIT METHYLTRANSFERASE C"/>
    <property type="match status" value="1"/>
</dbReference>
<proteinExistence type="predicted"/>
<dbReference type="InterPro" id="IPR007848">
    <property type="entry name" value="Small_mtfrase_dom"/>
</dbReference>
<dbReference type="CDD" id="cd02440">
    <property type="entry name" value="AdoMet_MTases"/>
    <property type="match status" value="1"/>
</dbReference>
<name>A0ABP5G269_9MICC</name>
<evidence type="ECO:0000256" key="1">
    <source>
        <dbReference type="ARBA" id="ARBA00022603"/>
    </source>
</evidence>
<protein>
    <submittedName>
        <fullName evidence="4">Methyltransferase</fullName>
    </submittedName>
</protein>
<dbReference type="InterPro" id="IPR029063">
    <property type="entry name" value="SAM-dependent_MTases_sf"/>
</dbReference>
<evidence type="ECO:0000313" key="4">
    <source>
        <dbReference type="EMBL" id="GAA2037332.1"/>
    </source>
</evidence>
<dbReference type="EMBL" id="BAAAMN010000029">
    <property type="protein sequence ID" value="GAA2037332.1"/>
    <property type="molecule type" value="Genomic_DNA"/>
</dbReference>
<dbReference type="RefSeq" id="WP_343957648.1">
    <property type="nucleotide sequence ID" value="NZ_BAAAMN010000029.1"/>
</dbReference>
<comment type="caution">
    <text evidence="4">The sequence shown here is derived from an EMBL/GenBank/DDBJ whole genome shotgun (WGS) entry which is preliminary data.</text>
</comment>
<keyword evidence="5" id="KW-1185">Reference proteome</keyword>